<protein>
    <recommendedName>
        <fullName evidence="3">Motility protein</fullName>
    </recommendedName>
</protein>
<dbReference type="EMBL" id="BMDD01000001">
    <property type="protein sequence ID" value="GGH71759.1"/>
    <property type="molecule type" value="Genomic_DNA"/>
</dbReference>
<sequence>MDIAALSTAMSQVAVTQQASIQVMNISMDQAKQQSEQFAKMLETSVAPHLGGSVDFRA</sequence>
<evidence type="ECO:0000313" key="1">
    <source>
        <dbReference type="EMBL" id="GGH71759.1"/>
    </source>
</evidence>
<dbReference type="Pfam" id="PF14070">
    <property type="entry name" value="YjfB_motility"/>
    <property type="match status" value="1"/>
</dbReference>
<dbReference type="Proteomes" id="UP000605427">
    <property type="component" value="Unassembled WGS sequence"/>
</dbReference>
<dbReference type="InterPro" id="IPR025906">
    <property type="entry name" value="YjfB_motility"/>
</dbReference>
<name>A0ABQ1ZMP1_9BACL</name>
<keyword evidence="2" id="KW-1185">Reference proteome</keyword>
<dbReference type="RefSeq" id="WP_172239709.1">
    <property type="nucleotide sequence ID" value="NZ_BMDD01000001.1"/>
</dbReference>
<evidence type="ECO:0000313" key="2">
    <source>
        <dbReference type="Proteomes" id="UP000605427"/>
    </source>
</evidence>
<evidence type="ECO:0008006" key="3">
    <source>
        <dbReference type="Google" id="ProtNLM"/>
    </source>
</evidence>
<organism evidence="1 2">
    <name type="scientific">Saccharibacillus endophyticus</name>
    <dbReference type="NCBI Taxonomy" id="2060666"/>
    <lineage>
        <taxon>Bacteria</taxon>
        <taxon>Bacillati</taxon>
        <taxon>Bacillota</taxon>
        <taxon>Bacilli</taxon>
        <taxon>Bacillales</taxon>
        <taxon>Paenibacillaceae</taxon>
        <taxon>Saccharibacillus</taxon>
    </lineage>
</organism>
<comment type="caution">
    <text evidence="1">The sequence shown here is derived from an EMBL/GenBank/DDBJ whole genome shotgun (WGS) entry which is preliminary data.</text>
</comment>
<accession>A0ABQ1ZMP1</accession>
<gene>
    <name evidence="1" type="ORF">GCM10007362_09180</name>
</gene>
<reference evidence="2" key="1">
    <citation type="journal article" date="2019" name="Int. J. Syst. Evol. Microbiol.">
        <title>The Global Catalogue of Microorganisms (GCM) 10K type strain sequencing project: providing services to taxonomists for standard genome sequencing and annotation.</title>
        <authorList>
            <consortium name="The Broad Institute Genomics Platform"/>
            <consortium name="The Broad Institute Genome Sequencing Center for Infectious Disease"/>
            <person name="Wu L."/>
            <person name="Ma J."/>
        </authorList>
    </citation>
    <scope>NUCLEOTIDE SEQUENCE [LARGE SCALE GENOMIC DNA]</scope>
    <source>
        <strain evidence="2">CCM 8702</strain>
    </source>
</reference>
<proteinExistence type="predicted"/>